<evidence type="ECO:0000259" key="8">
    <source>
        <dbReference type="Pfam" id="PF21317"/>
    </source>
</evidence>
<dbReference type="Pfam" id="PF01301">
    <property type="entry name" value="Glyco_hydro_35"/>
    <property type="match status" value="1"/>
</dbReference>
<dbReference type="GeneID" id="111107181"/>
<dbReference type="Gene3D" id="2.60.120.260">
    <property type="entry name" value="Galactose-binding domain-like"/>
    <property type="match status" value="2"/>
</dbReference>
<dbReference type="InterPro" id="IPR019801">
    <property type="entry name" value="Glyco_hydro_35_CS"/>
</dbReference>
<dbReference type="GO" id="GO:0004565">
    <property type="term" value="F:beta-galactosidase activity"/>
    <property type="evidence" value="ECO:0007669"/>
    <property type="project" value="UniProtKB-EC"/>
</dbReference>
<dbReference type="RefSeq" id="XP_022297934.1">
    <property type="nucleotide sequence ID" value="XM_022442226.1"/>
</dbReference>
<reference evidence="11 12" key="1">
    <citation type="submission" date="2025-04" db="UniProtKB">
        <authorList>
            <consortium name="RefSeq"/>
        </authorList>
    </citation>
    <scope>IDENTIFICATION</scope>
    <source>
        <tissue evidence="11 12">Whole sample</tissue>
    </source>
</reference>
<evidence type="ECO:0000313" key="12">
    <source>
        <dbReference type="RefSeq" id="XP_022297934.1"/>
    </source>
</evidence>
<feature type="domain" description="Glycoside hydrolase 35 catalytic" evidence="7">
    <location>
        <begin position="17"/>
        <end position="332"/>
    </location>
</feature>
<dbReference type="PIRSF" id="PIRSF006336">
    <property type="entry name" value="B-gal"/>
    <property type="match status" value="1"/>
</dbReference>
<dbReference type="Gene3D" id="3.20.20.80">
    <property type="entry name" value="Glycosidases"/>
    <property type="match status" value="1"/>
</dbReference>
<evidence type="ECO:0000313" key="13">
    <source>
        <dbReference type="RefSeq" id="XP_022297935.1"/>
    </source>
</evidence>
<dbReference type="SUPFAM" id="SSF49785">
    <property type="entry name" value="Galactose-binding domain-like"/>
    <property type="match status" value="1"/>
</dbReference>
<evidence type="ECO:0000259" key="7">
    <source>
        <dbReference type="Pfam" id="PF01301"/>
    </source>
</evidence>
<dbReference type="KEGG" id="cvn:111107181"/>
<feature type="domain" description="Beta-galactosidase 1-like first all-beta" evidence="8">
    <location>
        <begin position="395"/>
        <end position="503"/>
    </location>
</feature>
<dbReference type="InterPro" id="IPR001944">
    <property type="entry name" value="Glycoside_Hdrlase_35"/>
</dbReference>
<dbReference type="Pfam" id="PF21467">
    <property type="entry name" value="BetaGal_gal-bd"/>
    <property type="match status" value="1"/>
</dbReference>
<feature type="domain" description="Beta-galactosidase galactose-binding" evidence="9">
    <location>
        <begin position="529"/>
        <end position="587"/>
    </location>
</feature>
<evidence type="ECO:0000256" key="1">
    <source>
        <dbReference type="ARBA" id="ARBA00009809"/>
    </source>
</evidence>
<evidence type="ECO:0000256" key="6">
    <source>
        <dbReference type="RuleBase" id="RU003679"/>
    </source>
</evidence>
<proteinExistence type="inferred from homology"/>
<dbReference type="InterPro" id="IPR031330">
    <property type="entry name" value="Gly_Hdrlase_35_cat"/>
</dbReference>
<organism evidence="10 12">
    <name type="scientific">Crassostrea virginica</name>
    <name type="common">Eastern oyster</name>
    <dbReference type="NCBI Taxonomy" id="6565"/>
    <lineage>
        <taxon>Eukaryota</taxon>
        <taxon>Metazoa</taxon>
        <taxon>Spiralia</taxon>
        <taxon>Lophotrochozoa</taxon>
        <taxon>Mollusca</taxon>
        <taxon>Bivalvia</taxon>
        <taxon>Autobranchia</taxon>
        <taxon>Pteriomorphia</taxon>
        <taxon>Ostreida</taxon>
        <taxon>Ostreoidea</taxon>
        <taxon>Ostreidae</taxon>
        <taxon>Crassostrea</taxon>
    </lineage>
</organism>
<feature type="active site" description="Proton donor" evidence="4">
    <location>
        <position position="165"/>
    </location>
</feature>
<feature type="active site" description="Nucleophile" evidence="4">
    <location>
        <position position="242"/>
    </location>
</feature>
<evidence type="ECO:0000259" key="9">
    <source>
        <dbReference type="Pfam" id="PF21467"/>
    </source>
</evidence>
<keyword evidence="2 5" id="KW-0378">Hydrolase</keyword>
<dbReference type="PANTHER" id="PTHR23421">
    <property type="entry name" value="BETA-GALACTOSIDASE RELATED"/>
    <property type="match status" value="1"/>
</dbReference>
<comment type="catalytic activity">
    <reaction evidence="5">
        <text>Hydrolysis of terminal non-reducing beta-D-galactose residues in beta-D-galactosides.</text>
        <dbReference type="EC" id="3.2.1.23"/>
    </reaction>
</comment>
<dbReference type="Proteomes" id="UP000694844">
    <property type="component" value="Chromosome 8"/>
</dbReference>
<evidence type="ECO:0000313" key="11">
    <source>
        <dbReference type="RefSeq" id="XP_022297933.1"/>
    </source>
</evidence>
<dbReference type="InterPro" id="IPR026283">
    <property type="entry name" value="B-gal_1-like"/>
</dbReference>
<gene>
    <name evidence="11 12 13" type="primary">LOC111107181</name>
</gene>
<dbReference type="OrthoDB" id="1657402at2759"/>
<evidence type="ECO:0000256" key="4">
    <source>
        <dbReference type="PIRSR" id="PIRSR006336-1"/>
    </source>
</evidence>
<dbReference type="FunFam" id="3.20.20.80:FF:000115">
    <property type="entry name" value="Beta-galactosidase"/>
    <property type="match status" value="1"/>
</dbReference>
<dbReference type="PROSITE" id="PS01182">
    <property type="entry name" value="GLYCOSYL_HYDROL_F35"/>
    <property type="match status" value="1"/>
</dbReference>
<dbReference type="GO" id="GO:0005975">
    <property type="term" value="P:carbohydrate metabolic process"/>
    <property type="evidence" value="ECO:0007669"/>
    <property type="project" value="InterPro"/>
</dbReference>
<evidence type="ECO:0000256" key="2">
    <source>
        <dbReference type="ARBA" id="ARBA00022801"/>
    </source>
</evidence>
<dbReference type="InterPro" id="IPR008979">
    <property type="entry name" value="Galactose-bd-like_sf"/>
</dbReference>
<sequence>MSEVYRSTGALSFKGGEFVLEGKPLRIYSGTMHYFRVVPQYWRDRFRKMRACGLNTVETYVPWNLHEEYPGEFNFTGMLDVRAFVQQAGEEGLHVIFRPGPYICAEWDWGGLPSWLLKDPDMKVRSNYPPYLEAVKRFLTELIPRIVDLQRTNGGPIIAVQVENEFGSYSTEVDHLHAIREILSNTGIKELLLTSENIFGLKRAPFYQYALPTANFPSMEDGSKLFQMIREWSPEFPLMVMEFWPGWFDHWGQPHKGLDIPAFEACLSGVLDAGGSFNMYMFHGGTNFGFMAGANFFEGSHYKPDVTSYDYDAPLSEAGDITPKYLRAREIILEKGLKPQGIGSLPDIPPDLPKKSYGEIAVTEYIDFKTILSLITPITSTEPVLMEHLDYHQSYGQRFGFISYQAEIQAGADLSFTQIPTDRAQVLVNGEEKAVLDWLSKDKKINVGQVSDGSTLDILVENHGRVNYIEYGSNRLNEERKGICGSVKFNEKEIKHWKIFPLDFKPKFLDRVRESKEWKTVANGLKGPLVARATLQMDSAPCDTFLDMKGWNKGIVFLNKINMGRYWKIGPTRTLYIPAPLLKEGLNEILIFELHESHCSVNFIDSPLLGEKVVTEKVDTACYPTEG</sequence>
<comment type="similarity">
    <text evidence="1 6">Belongs to the glycosyl hydrolase 35 family.</text>
</comment>
<dbReference type="InterPro" id="IPR048913">
    <property type="entry name" value="BetaGal_gal-bd"/>
</dbReference>
<dbReference type="AlphaFoldDB" id="A0A8B8B5G8"/>
<dbReference type="RefSeq" id="XP_022297935.1">
    <property type="nucleotide sequence ID" value="XM_022442227.1"/>
</dbReference>
<accession>A0A8B8B5G8</accession>
<dbReference type="Pfam" id="PF21317">
    <property type="entry name" value="BetaGal_ABD_1"/>
    <property type="match status" value="1"/>
</dbReference>
<evidence type="ECO:0000313" key="10">
    <source>
        <dbReference type="Proteomes" id="UP000694844"/>
    </source>
</evidence>
<protein>
    <recommendedName>
        <fullName evidence="5">Beta-galactosidase</fullName>
        <ecNumber evidence="5">3.2.1.23</ecNumber>
    </recommendedName>
</protein>
<dbReference type="SUPFAM" id="SSF51445">
    <property type="entry name" value="(Trans)glycosidases"/>
    <property type="match status" value="1"/>
</dbReference>
<evidence type="ECO:0000256" key="5">
    <source>
        <dbReference type="RuleBase" id="RU000675"/>
    </source>
</evidence>
<dbReference type="InterPro" id="IPR017853">
    <property type="entry name" value="GH"/>
</dbReference>
<name>A0A8B8B5G8_CRAVI</name>
<dbReference type="InterPro" id="IPR048912">
    <property type="entry name" value="BetaGal1-like_ABD1"/>
</dbReference>
<dbReference type="PRINTS" id="PR00742">
    <property type="entry name" value="GLHYDRLASE35"/>
</dbReference>
<dbReference type="RefSeq" id="XP_022297933.1">
    <property type="nucleotide sequence ID" value="XM_022442225.1"/>
</dbReference>
<dbReference type="FunFam" id="2.60.120.260:FF:000049">
    <property type="entry name" value="Beta-galactosidase"/>
    <property type="match status" value="1"/>
</dbReference>
<dbReference type="EC" id="3.2.1.23" evidence="5"/>
<keyword evidence="10" id="KW-1185">Reference proteome</keyword>
<keyword evidence="3 5" id="KW-0326">Glycosidase</keyword>
<evidence type="ECO:0000256" key="3">
    <source>
        <dbReference type="ARBA" id="ARBA00023295"/>
    </source>
</evidence>